<dbReference type="PIRSF" id="PIRSF002741">
    <property type="entry name" value="MppA"/>
    <property type="match status" value="1"/>
</dbReference>
<dbReference type="InterPro" id="IPR030678">
    <property type="entry name" value="Peptide/Ni-bd"/>
</dbReference>
<dbReference type="GO" id="GO:0042884">
    <property type="term" value="P:microcin transport"/>
    <property type="evidence" value="ECO:0007669"/>
    <property type="project" value="TreeGrafter"/>
</dbReference>
<gene>
    <name evidence="6" type="ORF">E7811_09385</name>
</gene>
<accession>A0A4S3MMG2</accession>
<feature type="region of interest" description="Disordered" evidence="4">
    <location>
        <begin position="1"/>
        <end position="33"/>
    </location>
</feature>
<dbReference type="Pfam" id="PF00496">
    <property type="entry name" value="SBP_bac_5"/>
    <property type="match status" value="1"/>
</dbReference>
<protein>
    <submittedName>
        <fullName evidence="6">ABC transporter substrate-binding protein</fullName>
    </submittedName>
</protein>
<evidence type="ECO:0000313" key="6">
    <source>
        <dbReference type="EMBL" id="THD83489.1"/>
    </source>
</evidence>
<dbReference type="GO" id="GO:0015833">
    <property type="term" value="P:peptide transport"/>
    <property type="evidence" value="ECO:0007669"/>
    <property type="project" value="TreeGrafter"/>
</dbReference>
<proteinExistence type="inferred from homology"/>
<dbReference type="Gene3D" id="3.10.105.10">
    <property type="entry name" value="Dipeptide-binding Protein, Domain 3"/>
    <property type="match status" value="1"/>
</dbReference>
<dbReference type="Gene3D" id="3.40.190.10">
    <property type="entry name" value="Periplasmic binding protein-like II"/>
    <property type="match status" value="1"/>
</dbReference>
<dbReference type="PANTHER" id="PTHR30290">
    <property type="entry name" value="PERIPLASMIC BINDING COMPONENT OF ABC TRANSPORTER"/>
    <property type="match status" value="1"/>
</dbReference>
<dbReference type="InterPro" id="IPR039424">
    <property type="entry name" value="SBP_5"/>
</dbReference>
<sequence length="654" mass="73197">MTGKGGPSCRPVKRGESMTATRNRTQALAEPKPDHRRGWLAAGALVLAMAAGAMAARAETVITSHGISTFGELKYPADFAHLDYVNPDAPKGGEISQWAFGGFDSMNPYSVKGRGAALSTVMHESILTGVADEIGSAYCLLCSTMEYPEDRSWVIFNLRPEVRFSDGTPMTAEDVLFSYETFREKGLSDFRTVLGQQVEKVEVLDPHRIKFTFKADFPKRDLPMDMGGLPVLSKKQYIEAGLDLEESTLTPYIGTGPYVFDRMETGRTVVYRRNPDYWGNDLPINRGRSNFDTIRIEYFADSNAAFEAFKAGAYTFRQENSSKGWATSYDFPAMQAGHIRKAELPDGNKANGQAFLFNLRREKFQDPRVREALGLMFNFEWSNATLFYGLYARIHSVWENSWLAATGAPGPEETAILQPLVDEGLLPASILTDEAVMAPSSGERQLDRGNLRRASALLDEAGWAVGNDGLRRNDKGETLKVEFLNDNQQFDRIINPYVENLRALGVDAFMTRVDDAQMEQRTRNPDYNFDIITGNARSGYISGSELKQYYGSETADQSVFNRMGLKSAAVDRLIDVVLAAQSNDELTDATKALDRVLRAERFWVPQWYKNTHTVAYFDMYEHPETLPPYALGELDFWWYNAEKAEALKAAGALR</sequence>
<keyword evidence="3" id="KW-0732">Signal</keyword>
<dbReference type="GO" id="GO:1904680">
    <property type="term" value="F:peptide transmembrane transporter activity"/>
    <property type="evidence" value="ECO:0007669"/>
    <property type="project" value="TreeGrafter"/>
</dbReference>
<feature type="domain" description="Solute-binding protein family 5" evidence="5">
    <location>
        <begin position="146"/>
        <end position="553"/>
    </location>
</feature>
<reference evidence="6 7" key="1">
    <citation type="submission" date="2019-04" db="EMBL/GenBank/DDBJ databases">
        <title>Draft genome sequence of Gemmobacter aestuarii sp. nov.</title>
        <authorList>
            <person name="Hameed A."/>
            <person name="Lin S.-Y."/>
            <person name="Shahina M."/>
            <person name="Lai W.-A."/>
            <person name="Young C.-C."/>
        </authorList>
    </citation>
    <scope>NUCLEOTIDE SEQUENCE [LARGE SCALE GENOMIC DNA]</scope>
    <source>
        <strain evidence="6 7">CC-PW-75</strain>
    </source>
</reference>
<dbReference type="GO" id="GO:0043190">
    <property type="term" value="C:ATP-binding cassette (ABC) transporter complex"/>
    <property type="evidence" value="ECO:0007669"/>
    <property type="project" value="InterPro"/>
</dbReference>
<dbReference type="CDD" id="cd08497">
    <property type="entry name" value="MbnE-like"/>
    <property type="match status" value="1"/>
</dbReference>
<comment type="caution">
    <text evidence="6">The sequence shown here is derived from an EMBL/GenBank/DDBJ whole genome shotgun (WGS) entry which is preliminary data.</text>
</comment>
<evidence type="ECO:0000256" key="3">
    <source>
        <dbReference type="ARBA" id="ARBA00022729"/>
    </source>
</evidence>
<evidence type="ECO:0000256" key="2">
    <source>
        <dbReference type="ARBA" id="ARBA00005695"/>
    </source>
</evidence>
<keyword evidence="7" id="KW-1185">Reference proteome</keyword>
<comment type="similarity">
    <text evidence="2">Belongs to the bacterial solute-binding protein 5 family.</text>
</comment>
<evidence type="ECO:0000259" key="5">
    <source>
        <dbReference type="Pfam" id="PF00496"/>
    </source>
</evidence>
<dbReference type="EMBL" id="SSND01000002">
    <property type="protein sequence ID" value="THD83489.1"/>
    <property type="molecule type" value="Genomic_DNA"/>
</dbReference>
<dbReference type="Proteomes" id="UP000309450">
    <property type="component" value="Unassembled WGS sequence"/>
</dbReference>
<evidence type="ECO:0000256" key="4">
    <source>
        <dbReference type="SAM" id="MobiDB-lite"/>
    </source>
</evidence>
<dbReference type="GO" id="GO:0030288">
    <property type="term" value="C:outer membrane-bounded periplasmic space"/>
    <property type="evidence" value="ECO:0007669"/>
    <property type="project" value="TreeGrafter"/>
</dbReference>
<comment type="subcellular location">
    <subcellularLocation>
        <location evidence="1">Periplasm</location>
    </subcellularLocation>
</comment>
<dbReference type="OrthoDB" id="9803988at2"/>
<dbReference type="SUPFAM" id="SSF53850">
    <property type="entry name" value="Periplasmic binding protein-like II"/>
    <property type="match status" value="1"/>
</dbReference>
<dbReference type="PANTHER" id="PTHR30290:SF64">
    <property type="entry name" value="ABC TRANSPORTER PERIPLASMIC BINDING PROTEIN"/>
    <property type="match status" value="1"/>
</dbReference>
<name>A0A4S3MMG2_9RHOB</name>
<evidence type="ECO:0000256" key="1">
    <source>
        <dbReference type="ARBA" id="ARBA00004418"/>
    </source>
</evidence>
<evidence type="ECO:0000313" key="7">
    <source>
        <dbReference type="Proteomes" id="UP000309450"/>
    </source>
</evidence>
<organism evidence="6 7">
    <name type="scientific">Aliigemmobacter aestuarii</name>
    <dbReference type="NCBI Taxonomy" id="1445661"/>
    <lineage>
        <taxon>Bacteria</taxon>
        <taxon>Pseudomonadati</taxon>
        <taxon>Pseudomonadota</taxon>
        <taxon>Alphaproteobacteria</taxon>
        <taxon>Rhodobacterales</taxon>
        <taxon>Paracoccaceae</taxon>
        <taxon>Aliigemmobacter</taxon>
    </lineage>
</organism>
<dbReference type="InterPro" id="IPR000914">
    <property type="entry name" value="SBP_5_dom"/>
</dbReference>
<dbReference type="AlphaFoldDB" id="A0A4S3MMG2"/>